<dbReference type="GO" id="GO:0030139">
    <property type="term" value="C:endocytic vesicle"/>
    <property type="evidence" value="ECO:0007669"/>
    <property type="project" value="TreeGrafter"/>
</dbReference>
<dbReference type="Proteomes" id="UP000780801">
    <property type="component" value="Unassembled WGS sequence"/>
</dbReference>
<evidence type="ECO:0000313" key="4">
    <source>
        <dbReference type="Proteomes" id="UP000780801"/>
    </source>
</evidence>
<dbReference type="GO" id="GO:0008104">
    <property type="term" value="P:intracellular protein localization"/>
    <property type="evidence" value="ECO:0007669"/>
    <property type="project" value="TreeGrafter"/>
</dbReference>
<dbReference type="InterPro" id="IPR040108">
    <property type="entry name" value="Laa1/Sip1/HEATR5"/>
</dbReference>
<dbReference type="PANTHER" id="PTHR21663">
    <property type="entry name" value="HYPOTHETICAL HEAT DOMAIN-CONTAINING"/>
    <property type="match status" value="1"/>
</dbReference>
<dbReference type="GO" id="GO:0016020">
    <property type="term" value="C:membrane"/>
    <property type="evidence" value="ECO:0007669"/>
    <property type="project" value="TreeGrafter"/>
</dbReference>
<evidence type="ECO:0000313" key="3">
    <source>
        <dbReference type="EMBL" id="KAF9581415.1"/>
    </source>
</evidence>
<reference evidence="3" key="1">
    <citation type="journal article" date="2020" name="Fungal Divers.">
        <title>Resolving the Mortierellaceae phylogeny through synthesis of multi-gene phylogenetics and phylogenomics.</title>
        <authorList>
            <person name="Vandepol N."/>
            <person name="Liber J."/>
            <person name="Desiro A."/>
            <person name="Na H."/>
            <person name="Kennedy M."/>
            <person name="Barry K."/>
            <person name="Grigoriev I.V."/>
            <person name="Miller A.N."/>
            <person name="O'Donnell K."/>
            <person name="Stajich J.E."/>
            <person name="Bonito G."/>
        </authorList>
    </citation>
    <scope>NUCLEOTIDE SEQUENCE</scope>
    <source>
        <strain evidence="3">KOD1015</strain>
    </source>
</reference>
<sequence length="386" mass="42241">GKRAQLTRPTPKKTTPETVEVVSKVMEMLTVLVKTAPAEYQLHLAAVTLNVLIGVLRDPTFEVELSGPVLVNIKSVMECLEKSASTEQLDPKFMELIFNGAIGSLLTSQVAFAPGKAIEPTVAATETLDFVLGDPKVGRRDAKAAAPEDQEVDASPVDITRWCNGLLGAMLIMTNCARVEVLPKFMNLFGRMIMSSIESNVAKIVTVGYQCLKSIILIESTTTSLTMPGTESDASTTARTVVKDDKVGMQVLEEGIQTLRSLATASSEEARSGVIAIIMSTVVPLLHDVNNKNEMASGSKAAQVHALALNHLLGLGTQFPKEFRQGLAYLSVERRTRLETAIRQSVLEQQEEQKKQQEREQREQERLARERDRVKIQLTSSFSGFT</sequence>
<dbReference type="GO" id="GO:0042147">
    <property type="term" value="P:retrograde transport, endosome to Golgi"/>
    <property type="evidence" value="ECO:0007669"/>
    <property type="project" value="TreeGrafter"/>
</dbReference>
<dbReference type="OrthoDB" id="192608at2759"/>
<name>A0A9P6FT86_9FUNG</name>
<evidence type="ECO:0000256" key="1">
    <source>
        <dbReference type="SAM" id="MobiDB-lite"/>
    </source>
</evidence>
<accession>A0A9P6FT86</accession>
<feature type="region of interest" description="Disordered" evidence="1">
    <location>
        <begin position="348"/>
        <end position="370"/>
    </location>
</feature>
<gene>
    <name evidence="3" type="ORF">BGW38_001584</name>
</gene>
<feature type="domain" description="LAA1-like C-terminal TPR repeats" evidence="2">
    <location>
        <begin position="205"/>
        <end position="353"/>
    </location>
</feature>
<dbReference type="EMBL" id="JAABOA010001504">
    <property type="protein sequence ID" value="KAF9581415.1"/>
    <property type="molecule type" value="Genomic_DNA"/>
</dbReference>
<dbReference type="Pfam" id="PF25808">
    <property type="entry name" value="TPR_LAA1_C"/>
    <property type="match status" value="1"/>
</dbReference>
<dbReference type="PANTHER" id="PTHR21663:SF0">
    <property type="entry name" value="HEAT REPEAT-CONTAINING PROTEIN 5B"/>
    <property type="match status" value="1"/>
</dbReference>
<proteinExistence type="predicted"/>
<dbReference type="GO" id="GO:0005794">
    <property type="term" value="C:Golgi apparatus"/>
    <property type="evidence" value="ECO:0007669"/>
    <property type="project" value="TreeGrafter"/>
</dbReference>
<protein>
    <recommendedName>
        <fullName evidence="2">LAA1-like C-terminal TPR repeats domain-containing protein</fullName>
    </recommendedName>
</protein>
<keyword evidence="4" id="KW-1185">Reference proteome</keyword>
<evidence type="ECO:0000259" key="2">
    <source>
        <dbReference type="Pfam" id="PF25808"/>
    </source>
</evidence>
<feature type="compositionally biased region" description="Basic and acidic residues" evidence="1">
    <location>
        <begin position="351"/>
        <end position="370"/>
    </location>
</feature>
<organism evidence="3 4">
    <name type="scientific">Lunasporangiospora selenospora</name>
    <dbReference type="NCBI Taxonomy" id="979761"/>
    <lineage>
        <taxon>Eukaryota</taxon>
        <taxon>Fungi</taxon>
        <taxon>Fungi incertae sedis</taxon>
        <taxon>Mucoromycota</taxon>
        <taxon>Mortierellomycotina</taxon>
        <taxon>Mortierellomycetes</taxon>
        <taxon>Mortierellales</taxon>
        <taxon>Mortierellaceae</taxon>
        <taxon>Lunasporangiospora</taxon>
    </lineage>
</organism>
<dbReference type="GO" id="GO:0005829">
    <property type="term" value="C:cytosol"/>
    <property type="evidence" value="ECO:0007669"/>
    <property type="project" value="GOC"/>
</dbReference>
<comment type="caution">
    <text evidence="3">The sequence shown here is derived from an EMBL/GenBank/DDBJ whole genome shotgun (WGS) entry which is preliminary data.</text>
</comment>
<dbReference type="InterPro" id="IPR057981">
    <property type="entry name" value="TPR_LAA1-like_C"/>
</dbReference>
<dbReference type="GO" id="GO:0006897">
    <property type="term" value="P:endocytosis"/>
    <property type="evidence" value="ECO:0007669"/>
    <property type="project" value="TreeGrafter"/>
</dbReference>
<dbReference type="AlphaFoldDB" id="A0A9P6FT86"/>
<feature type="non-terminal residue" evidence="3">
    <location>
        <position position="386"/>
    </location>
</feature>